<evidence type="ECO:0000256" key="1">
    <source>
        <dbReference type="SAM" id="SignalP"/>
    </source>
</evidence>
<feature type="chain" id="PRO_5035901062" description="MICOS complex subunit MIC19" evidence="1">
    <location>
        <begin position="20"/>
        <end position="151"/>
    </location>
</feature>
<dbReference type="Proteomes" id="UP000005237">
    <property type="component" value="Unassembled WGS sequence"/>
</dbReference>
<name>A0A8R1DTR5_CAEJA</name>
<protein>
    <recommendedName>
        <fullName evidence="4">MICOS complex subunit MIC19</fullName>
    </recommendedName>
</protein>
<dbReference type="EnsemblMetazoa" id="CJA10562.1">
    <property type="protein sequence ID" value="CJA10562.1"/>
    <property type="gene ID" value="WBGene00129766"/>
</dbReference>
<dbReference type="AlphaFoldDB" id="A0A8R1DTR5"/>
<keyword evidence="1" id="KW-0732">Signal</keyword>
<proteinExistence type="predicted"/>
<evidence type="ECO:0008006" key="4">
    <source>
        <dbReference type="Google" id="ProtNLM"/>
    </source>
</evidence>
<evidence type="ECO:0000313" key="3">
    <source>
        <dbReference type="Proteomes" id="UP000005237"/>
    </source>
</evidence>
<organism evidence="2 3">
    <name type="scientific">Caenorhabditis japonica</name>
    <dbReference type="NCBI Taxonomy" id="281687"/>
    <lineage>
        <taxon>Eukaryota</taxon>
        <taxon>Metazoa</taxon>
        <taxon>Ecdysozoa</taxon>
        <taxon>Nematoda</taxon>
        <taxon>Chromadorea</taxon>
        <taxon>Rhabditida</taxon>
        <taxon>Rhabditina</taxon>
        <taxon>Rhabditomorpha</taxon>
        <taxon>Rhabditoidea</taxon>
        <taxon>Rhabditidae</taxon>
        <taxon>Peloderinae</taxon>
        <taxon>Caenorhabditis</taxon>
    </lineage>
</organism>
<reference evidence="2" key="2">
    <citation type="submission" date="2022-06" db="UniProtKB">
        <authorList>
            <consortium name="EnsemblMetazoa"/>
        </authorList>
    </citation>
    <scope>IDENTIFICATION</scope>
    <source>
        <strain evidence="2">DF5081</strain>
    </source>
</reference>
<accession>A0A8R1DTR5</accession>
<feature type="signal peptide" evidence="1">
    <location>
        <begin position="1"/>
        <end position="19"/>
    </location>
</feature>
<keyword evidence="3" id="KW-1185">Reference proteome</keyword>
<reference evidence="3" key="1">
    <citation type="submission" date="2010-08" db="EMBL/GenBank/DDBJ databases">
        <authorList>
            <consortium name="Caenorhabditis japonica Sequencing Consortium"/>
            <person name="Wilson R.K."/>
        </authorList>
    </citation>
    <scope>NUCLEOTIDE SEQUENCE [LARGE SCALE GENOMIC DNA]</scope>
    <source>
        <strain evidence="3">DF5081</strain>
    </source>
</reference>
<sequence length="151" mass="16618">MQLRTIVVLSVCALLFVSSIDCKNAGKGEKKTSKEAKVAKVKKVKAEKVVIVEEPETAPEVVHVEPEEIVEEIETPVVEKATPKQHRVSPPKSLRVTSAYETCKLECRKQRDAVQAADYVEQLRQELASAEAALAAENVPVENHVEPVANH</sequence>
<evidence type="ECO:0000313" key="2">
    <source>
        <dbReference type="EnsemblMetazoa" id="CJA10562.1"/>
    </source>
</evidence>
<dbReference type="OMA" id="SIDCKKP"/>